<sequence>MASTSTSNKLWALAYKIGMSSRFKPDGTRLPITILQLSDMRKRYGTTRWSLVDGGLRRWVEVETEERGQLMEITDRPTEG</sequence>
<evidence type="ECO:0000313" key="1">
    <source>
        <dbReference type="EMBL" id="RPA81540.1"/>
    </source>
</evidence>
<evidence type="ECO:0000313" key="2">
    <source>
        <dbReference type="Proteomes" id="UP000275078"/>
    </source>
</evidence>
<dbReference type="Gene3D" id="2.40.30.10">
    <property type="entry name" value="Translation factors"/>
    <property type="match status" value="1"/>
</dbReference>
<gene>
    <name evidence="1" type="ORF">BJ508DRAFT_110909</name>
</gene>
<protein>
    <submittedName>
        <fullName evidence="1">Uncharacterized protein</fullName>
    </submittedName>
</protein>
<name>A0A3N4IBL4_ASCIM</name>
<dbReference type="Proteomes" id="UP000275078">
    <property type="component" value="Unassembled WGS sequence"/>
</dbReference>
<reference evidence="1 2" key="1">
    <citation type="journal article" date="2018" name="Nat. Ecol. Evol.">
        <title>Pezizomycetes genomes reveal the molecular basis of ectomycorrhizal truffle lifestyle.</title>
        <authorList>
            <person name="Murat C."/>
            <person name="Payen T."/>
            <person name="Noel B."/>
            <person name="Kuo A."/>
            <person name="Morin E."/>
            <person name="Chen J."/>
            <person name="Kohler A."/>
            <person name="Krizsan K."/>
            <person name="Balestrini R."/>
            <person name="Da Silva C."/>
            <person name="Montanini B."/>
            <person name="Hainaut M."/>
            <person name="Levati E."/>
            <person name="Barry K.W."/>
            <person name="Belfiori B."/>
            <person name="Cichocki N."/>
            <person name="Clum A."/>
            <person name="Dockter R.B."/>
            <person name="Fauchery L."/>
            <person name="Guy J."/>
            <person name="Iotti M."/>
            <person name="Le Tacon F."/>
            <person name="Lindquist E.A."/>
            <person name="Lipzen A."/>
            <person name="Malagnac F."/>
            <person name="Mello A."/>
            <person name="Molinier V."/>
            <person name="Miyauchi S."/>
            <person name="Poulain J."/>
            <person name="Riccioni C."/>
            <person name="Rubini A."/>
            <person name="Sitrit Y."/>
            <person name="Splivallo R."/>
            <person name="Traeger S."/>
            <person name="Wang M."/>
            <person name="Zifcakova L."/>
            <person name="Wipf D."/>
            <person name="Zambonelli A."/>
            <person name="Paolocci F."/>
            <person name="Nowrousian M."/>
            <person name="Ottonello S."/>
            <person name="Baldrian P."/>
            <person name="Spatafora J.W."/>
            <person name="Henrissat B."/>
            <person name="Nagy L.G."/>
            <person name="Aury J.M."/>
            <person name="Wincker P."/>
            <person name="Grigoriev I.V."/>
            <person name="Bonfante P."/>
            <person name="Martin F.M."/>
        </authorList>
    </citation>
    <scope>NUCLEOTIDE SEQUENCE [LARGE SCALE GENOMIC DNA]</scope>
    <source>
        <strain evidence="1 2">RN42</strain>
    </source>
</reference>
<keyword evidence="2" id="KW-1185">Reference proteome</keyword>
<accession>A0A3N4IBL4</accession>
<dbReference type="EMBL" id="ML119678">
    <property type="protein sequence ID" value="RPA81540.1"/>
    <property type="molecule type" value="Genomic_DNA"/>
</dbReference>
<organism evidence="1 2">
    <name type="scientific">Ascobolus immersus RN42</name>
    <dbReference type="NCBI Taxonomy" id="1160509"/>
    <lineage>
        <taxon>Eukaryota</taxon>
        <taxon>Fungi</taxon>
        <taxon>Dikarya</taxon>
        <taxon>Ascomycota</taxon>
        <taxon>Pezizomycotina</taxon>
        <taxon>Pezizomycetes</taxon>
        <taxon>Pezizales</taxon>
        <taxon>Ascobolaceae</taxon>
        <taxon>Ascobolus</taxon>
    </lineage>
</organism>
<dbReference type="AlphaFoldDB" id="A0A3N4IBL4"/>
<proteinExistence type="predicted"/>